<dbReference type="GO" id="GO:0043565">
    <property type="term" value="F:sequence-specific DNA binding"/>
    <property type="evidence" value="ECO:0000318"/>
    <property type="project" value="GO_Central"/>
</dbReference>
<dbReference type="OrthoDB" id="770224at2759"/>
<evidence type="ECO:0000256" key="5">
    <source>
        <dbReference type="PROSITE-ProRule" id="PRU01191"/>
    </source>
</evidence>
<comment type="subcellular location">
    <subcellularLocation>
        <location evidence="1">Nucleus</location>
    </subcellularLocation>
</comment>
<evidence type="ECO:0000256" key="1">
    <source>
        <dbReference type="ARBA" id="ARBA00004123"/>
    </source>
</evidence>
<dbReference type="GO" id="GO:0005634">
    <property type="term" value="C:nucleus"/>
    <property type="evidence" value="ECO:0000318"/>
    <property type="project" value="GO_Central"/>
</dbReference>
<sequence length="454" mass="51418">MRQALTTWIMASVRRISTQEIMRISRAWFRRISSEKLIDLSTIQRLFDGSQFGLSGEEIKDVELSLLLLASAHRVGNRQFDHASKLLNLCDFLSSNKGNSVQRVVHYFTKALQDRISQESETVSSKRSESKERKLLYPAEITVGVNPALIWCCLQLPCLQLVQFAGIQAVIDSLDSAKRVHFIDFGIKTGGHCTVLMQALANRQECPIELLKISGVGVKASRQRIEDAGKSLACFANTLDLPFSFKTIIVASIKDLKKDMFEVSDGEVVAVYLPSILRFIKAQQDCLQCLLTVLRKLNPCVMVIIEPVLNHSSPIFIDSFLEVLLFYSTCFDGVEGCIDQCDPNRISVEASMGQEIRDIIAAKDEERIFEHMKMDEWRDYFIRFGMVETQVSMSSFYQAELMLKNFASGKSCLLVRNGKCLMTGWKETPLLSLSAWNFQQEHSKKNCTKKSKVY</sequence>
<comment type="caution">
    <text evidence="5">Lacks conserved residue(s) required for the propagation of feature annotation.</text>
</comment>
<dbReference type="Pfam" id="PF03514">
    <property type="entry name" value="GRAS"/>
    <property type="match status" value="1"/>
</dbReference>
<dbReference type="EMBL" id="EQ973835">
    <property type="protein sequence ID" value="EEF43074.1"/>
    <property type="molecule type" value="Genomic_DNA"/>
</dbReference>
<dbReference type="InParanoid" id="B9RZP1"/>
<evidence type="ECO:0000313" key="7">
    <source>
        <dbReference type="Proteomes" id="UP000008311"/>
    </source>
</evidence>
<dbReference type="OMA" id="GHCIVLM"/>
<keyword evidence="7" id="KW-1185">Reference proteome</keyword>
<evidence type="ECO:0000256" key="2">
    <source>
        <dbReference type="ARBA" id="ARBA00023015"/>
    </source>
</evidence>
<dbReference type="STRING" id="3988.B9RZP1"/>
<feature type="region of interest" description="SAW" evidence="5">
    <location>
        <begin position="361"/>
        <end position="437"/>
    </location>
</feature>
<evidence type="ECO:0000313" key="6">
    <source>
        <dbReference type="EMBL" id="EEF43074.1"/>
    </source>
</evidence>
<dbReference type="Proteomes" id="UP000008311">
    <property type="component" value="Unassembled WGS sequence"/>
</dbReference>
<feature type="region of interest" description="Leucine repeat II (LRII)" evidence="5">
    <location>
        <begin position="227"/>
        <end position="259"/>
    </location>
</feature>
<evidence type="ECO:0000256" key="4">
    <source>
        <dbReference type="ARBA" id="ARBA00023242"/>
    </source>
</evidence>
<reference evidence="7" key="1">
    <citation type="journal article" date="2010" name="Nat. Biotechnol.">
        <title>Draft genome sequence of the oilseed species Ricinus communis.</title>
        <authorList>
            <person name="Chan A.P."/>
            <person name="Crabtree J."/>
            <person name="Zhao Q."/>
            <person name="Lorenzi H."/>
            <person name="Orvis J."/>
            <person name="Puiu D."/>
            <person name="Melake-Berhan A."/>
            <person name="Jones K.M."/>
            <person name="Redman J."/>
            <person name="Chen G."/>
            <person name="Cahoon E.B."/>
            <person name="Gedil M."/>
            <person name="Stanke M."/>
            <person name="Haas B.J."/>
            <person name="Wortman J.R."/>
            <person name="Fraser-Liggett C.M."/>
            <person name="Ravel J."/>
            <person name="Rabinowicz P.D."/>
        </authorList>
    </citation>
    <scope>NUCLEOTIDE SEQUENCE [LARGE SCALE GENOMIC DNA]</scope>
    <source>
        <strain evidence="7">cv. Hale</strain>
    </source>
</reference>
<evidence type="ECO:0000256" key="3">
    <source>
        <dbReference type="ARBA" id="ARBA00023163"/>
    </source>
</evidence>
<dbReference type="PROSITE" id="PS50985">
    <property type="entry name" value="GRAS"/>
    <property type="match status" value="1"/>
</dbReference>
<dbReference type="PANTHER" id="PTHR31636">
    <property type="entry name" value="OSJNBA0084A10.13 PROTEIN-RELATED"/>
    <property type="match status" value="1"/>
</dbReference>
<keyword evidence="2" id="KW-0805">Transcription regulation</keyword>
<accession>B9RZP1</accession>
<dbReference type="InterPro" id="IPR005202">
    <property type="entry name" value="TF_GRAS"/>
</dbReference>
<dbReference type="eggNOG" id="ENOG502RXCT">
    <property type="taxonomic scope" value="Eukaryota"/>
</dbReference>
<dbReference type="GO" id="GO:0003700">
    <property type="term" value="F:DNA-binding transcription factor activity"/>
    <property type="evidence" value="ECO:0000318"/>
    <property type="project" value="GO_Central"/>
</dbReference>
<keyword evidence="4" id="KW-0539">Nucleus</keyword>
<organism evidence="6 7">
    <name type="scientific">Ricinus communis</name>
    <name type="common">Castor bean</name>
    <dbReference type="NCBI Taxonomy" id="3988"/>
    <lineage>
        <taxon>Eukaryota</taxon>
        <taxon>Viridiplantae</taxon>
        <taxon>Streptophyta</taxon>
        <taxon>Embryophyta</taxon>
        <taxon>Tracheophyta</taxon>
        <taxon>Spermatophyta</taxon>
        <taxon>Magnoliopsida</taxon>
        <taxon>eudicotyledons</taxon>
        <taxon>Gunneridae</taxon>
        <taxon>Pentapetalae</taxon>
        <taxon>rosids</taxon>
        <taxon>fabids</taxon>
        <taxon>Malpighiales</taxon>
        <taxon>Euphorbiaceae</taxon>
        <taxon>Acalyphoideae</taxon>
        <taxon>Acalypheae</taxon>
        <taxon>Ricinus</taxon>
    </lineage>
</organism>
<dbReference type="GO" id="GO:0006355">
    <property type="term" value="P:regulation of DNA-templated transcription"/>
    <property type="evidence" value="ECO:0000318"/>
    <property type="project" value="GO_Central"/>
</dbReference>
<protein>
    <submittedName>
        <fullName evidence="6">DELLA protein GAI1, putative</fullName>
    </submittedName>
</protein>
<keyword evidence="3" id="KW-0804">Transcription</keyword>
<name>B9RZP1_RICCO</name>
<comment type="similarity">
    <text evidence="5">Belongs to the GRAS family.</text>
</comment>
<proteinExistence type="inferred from homology"/>
<dbReference type="AlphaFoldDB" id="B9RZP1"/>
<gene>
    <name evidence="6" type="ORF">RCOM_1000290</name>
</gene>